<dbReference type="KEGG" id="spar:SPRG_12626"/>
<accession>A0A067BTH4</accession>
<keyword evidence="2" id="KW-1185">Reference proteome</keyword>
<name>A0A067BTH4_SAPPC</name>
<gene>
    <name evidence="1" type="ORF">SPRG_12626</name>
</gene>
<dbReference type="VEuPathDB" id="FungiDB:SPRG_12626"/>
<dbReference type="EMBL" id="KK583280">
    <property type="protein sequence ID" value="KDO21809.1"/>
    <property type="molecule type" value="Genomic_DNA"/>
</dbReference>
<reference evidence="1 2" key="1">
    <citation type="journal article" date="2013" name="PLoS Genet.">
        <title>Distinctive expansion of potential virulence genes in the genome of the oomycete fish pathogen Saprolegnia parasitica.</title>
        <authorList>
            <person name="Jiang R.H."/>
            <person name="de Bruijn I."/>
            <person name="Haas B.J."/>
            <person name="Belmonte R."/>
            <person name="Lobach L."/>
            <person name="Christie J."/>
            <person name="van den Ackerveken G."/>
            <person name="Bottin A."/>
            <person name="Bulone V."/>
            <person name="Diaz-Moreno S.M."/>
            <person name="Dumas B."/>
            <person name="Fan L."/>
            <person name="Gaulin E."/>
            <person name="Govers F."/>
            <person name="Grenville-Briggs L.J."/>
            <person name="Horner N.R."/>
            <person name="Levin J.Z."/>
            <person name="Mammella M."/>
            <person name="Meijer H.J."/>
            <person name="Morris P."/>
            <person name="Nusbaum C."/>
            <person name="Oome S."/>
            <person name="Phillips A.J."/>
            <person name="van Rooyen D."/>
            <person name="Rzeszutek E."/>
            <person name="Saraiva M."/>
            <person name="Secombes C.J."/>
            <person name="Seidl M.F."/>
            <person name="Snel B."/>
            <person name="Stassen J.H."/>
            <person name="Sykes S."/>
            <person name="Tripathy S."/>
            <person name="van den Berg H."/>
            <person name="Vega-Arreguin J.C."/>
            <person name="Wawra S."/>
            <person name="Young S.K."/>
            <person name="Zeng Q."/>
            <person name="Dieguez-Uribeondo J."/>
            <person name="Russ C."/>
            <person name="Tyler B.M."/>
            <person name="van West P."/>
        </authorList>
    </citation>
    <scope>NUCLEOTIDE SEQUENCE [LARGE SCALE GENOMIC DNA]</scope>
    <source>
        <strain evidence="1 2">CBS 223.65</strain>
    </source>
</reference>
<dbReference type="GeneID" id="24134569"/>
<proteinExistence type="predicted"/>
<evidence type="ECO:0000313" key="1">
    <source>
        <dbReference type="EMBL" id="KDO21809.1"/>
    </source>
</evidence>
<evidence type="ECO:0000313" key="2">
    <source>
        <dbReference type="Proteomes" id="UP000030745"/>
    </source>
</evidence>
<organism evidence="1 2">
    <name type="scientific">Saprolegnia parasitica (strain CBS 223.65)</name>
    <dbReference type="NCBI Taxonomy" id="695850"/>
    <lineage>
        <taxon>Eukaryota</taxon>
        <taxon>Sar</taxon>
        <taxon>Stramenopiles</taxon>
        <taxon>Oomycota</taxon>
        <taxon>Saprolegniomycetes</taxon>
        <taxon>Saprolegniales</taxon>
        <taxon>Saprolegniaceae</taxon>
        <taxon>Saprolegnia</taxon>
    </lineage>
</organism>
<sequence length="174" mass="19542">MGHSPAIFLNIHGKRLAIAVKLELTTLADLREYLTTQDHMTEHDRFILFLYKSSLPATDKHVSYEVEPLCERSIPTSALYEFGGPYAGVIRPRSKKLVMATRYYFEIGPQNVVVTFSGTPTVADARELLQPKGYITEATPFHRPHGNYSYEVDRKSEAVMPLADLKRADGTIGV</sequence>
<dbReference type="Proteomes" id="UP000030745">
    <property type="component" value="Unassembled WGS sequence"/>
</dbReference>
<dbReference type="AlphaFoldDB" id="A0A067BTH4"/>
<protein>
    <submittedName>
        <fullName evidence="1">Uncharacterized protein</fullName>
    </submittedName>
</protein>
<dbReference type="RefSeq" id="XP_012207486.1">
    <property type="nucleotide sequence ID" value="XM_012352096.1"/>
</dbReference>